<keyword evidence="1" id="KW-0812">Transmembrane</keyword>
<feature type="transmembrane region" description="Helical" evidence="1">
    <location>
        <begin position="406"/>
        <end position="427"/>
    </location>
</feature>
<feature type="transmembrane region" description="Helical" evidence="1">
    <location>
        <begin position="225"/>
        <end position="244"/>
    </location>
</feature>
<reference evidence="3 4" key="1">
    <citation type="submission" date="2018-10" db="EMBL/GenBank/DDBJ databases">
        <authorList>
            <person name="Zhang X."/>
        </authorList>
    </citation>
    <scope>NUCLEOTIDE SEQUENCE [LARGE SCALE GENOMIC DNA]</scope>
    <source>
        <strain evidence="3 4">SK-G1</strain>
    </source>
</reference>
<feature type="transmembrane region" description="Helical" evidence="1">
    <location>
        <begin position="161"/>
        <end position="179"/>
    </location>
</feature>
<evidence type="ECO:0000313" key="3">
    <source>
        <dbReference type="EMBL" id="AYO30011.1"/>
    </source>
</evidence>
<feature type="transmembrane region" description="Helical" evidence="1">
    <location>
        <begin position="79"/>
        <end position="96"/>
    </location>
</feature>
<protein>
    <submittedName>
        <fullName evidence="3">YjiH family protein</fullName>
    </submittedName>
</protein>
<accession>A0A3G2R3T1</accession>
<feature type="transmembrane region" description="Helical" evidence="1">
    <location>
        <begin position="45"/>
        <end position="67"/>
    </location>
</feature>
<feature type="transmembrane region" description="Helical" evidence="1">
    <location>
        <begin position="7"/>
        <end position="25"/>
    </location>
</feature>
<dbReference type="Pfam" id="PF07670">
    <property type="entry name" value="Gate"/>
    <property type="match status" value="1"/>
</dbReference>
<evidence type="ECO:0000259" key="2">
    <source>
        <dbReference type="Pfam" id="PF07670"/>
    </source>
</evidence>
<feature type="transmembrane region" description="Helical" evidence="1">
    <location>
        <begin position="194"/>
        <end position="213"/>
    </location>
</feature>
<feature type="transmembrane region" description="Helical" evidence="1">
    <location>
        <begin position="116"/>
        <end position="140"/>
    </location>
</feature>
<name>A0A3G2R3T1_9FIRM</name>
<sequence>MDRSKAAWKFVVYSVIGFFMFFIPIKLNGSSSIPLDHVVTGLRQALPGLALLYGLIVTIIGGVMPWLNGTWKKSTVDRVFSVFKVAGIVIAFMVYLKIGPAWMMDPDMGPFLFNKLVVPVGMIVPIGSVFLAFLVSYGLMEFVGTLLRPVMRTIWKTPGRSAVDAVASFVGSYSIALLITNKVFKEGKYTIKEAAIIATGFSTVSATFMIIVAKTLKIMDMWNMYFWATLVITFVVTAITARLWPLAAKSNEYVGEASPEKEEKGNLLARAWDEALKVADVAPGIWDNIVKNIKDGFRMATSILPTIMSIGLLGLVLAEFTPIFDWIGWIYYPFTALLRIPEPFLAAKASAVEVAEMFLPALLTVSAPLATKFVVAVVSVSAILFFSASIPCILSTEIPLTISEIMVIWIERTILSIIFAGVLAMILF</sequence>
<keyword evidence="1" id="KW-1133">Transmembrane helix</keyword>
<proteinExistence type="predicted"/>
<evidence type="ECO:0000256" key="1">
    <source>
        <dbReference type="SAM" id="Phobius"/>
    </source>
</evidence>
<keyword evidence="1" id="KW-0472">Membrane</keyword>
<dbReference type="Proteomes" id="UP000280960">
    <property type="component" value="Chromosome"/>
</dbReference>
<feature type="transmembrane region" description="Helical" evidence="1">
    <location>
        <begin position="373"/>
        <end position="394"/>
    </location>
</feature>
<keyword evidence="4" id="KW-1185">Reference proteome</keyword>
<dbReference type="RefSeq" id="WP_122014297.1">
    <property type="nucleotide sequence ID" value="NZ_CP033169.1"/>
</dbReference>
<dbReference type="InterPro" id="IPR011642">
    <property type="entry name" value="Gate_dom"/>
</dbReference>
<dbReference type="EMBL" id="CP033169">
    <property type="protein sequence ID" value="AYO30011.1"/>
    <property type="molecule type" value="Genomic_DNA"/>
</dbReference>
<feature type="domain" description="Nucleoside transporter/FeoB GTPase Gate" evidence="2">
    <location>
        <begin position="118"/>
        <end position="218"/>
    </location>
</feature>
<dbReference type="KEGG" id="bacg:D2962_04765"/>
<gene>
    <name evidence="3" type="ORF">D2962_04765</name>
</gene>
<evidence type="ECO:0000313" key="4">
    <source>
        <dbReference type="Proteomes" id="UP000280960"/>
    </source>
</evidence>
<dbReference type="AlphaFoldDB" id="A0A3G2R3T1"/>
<organism evidence="3 4">
    <name type="scientific">Biomaibacter acetigenes</name>
    <dbReference type="NCBI Taxonomy" id="2316383"/>
    <lineage>
        <taxon>Bacteria</taxon>
        <taxon>Bacillati</taxon>
        <taxon>Bacillota</taxon>
        <taxon>Clostridia</taxon>
        <taxon>Thermosediminibacterales</taxon>
        <taxon>Tepidanaerobacteraceae</taxon>
        <taxon>Biomaibacter</taxon>
    </lineage>
</organism>
<feature type="transmembrane region" description="Helical" evidence="1">
    <location>
        <begin position="307"/>
        <end position="332"/>
    </location>
</feature>